<evidence type="ECO:0000256" key="6">
    <source>
        <dbReference type="ARBA" id="ARBA00022960"/>
    </source>
</evidence>
<keyword evidence="7 12" id="KW-0573">Peptidoglycan synthesis</keyword>
<evidence type="ECO:0000256" key="5">
    <source>
        <dbReference type="ARBA" id="ARBA00022692"/>
    </source>
</evidence>
<feature type="transmembrane region" description="Helical" evidence="12">
    <location>
        <begin position="91"/>
        <end position="109"/>
    </location>
</feature>
<dbReference type="CDD" id="cd06852">
    <property type="entry name" value="GT_MraY"/>
    <property type="match status" value="1"/>
</dbReference>
<comment type="caution">
    <text evidence="15">The sequence shown here is derived from an EMBL/GenBank/DDBJ whole genome shotgun (WGS) entry which is preliminary data.</text>
</comment>
<proteinExistence type="inferred from homology"/>
<feature type="transmembrane region" description="Helical" evidence="12">
    <location>
        <begin position="192"/>
        <end position="212"/>
    </location>
</feature>
<sequence length="353" mass="39265">MFYWFYRHMDINIFQYISIRAGLGFFIAFFLTLYLMPKFIKWAKTKKASQPIYDLAPQSHQEKAGTPTMGGLVFVFASIIATLLTAKLNNFYVATGLFTLGAFCLIGVKDDISKITNNKNNAGLSARMKLILQFIVALGAAITLIIYSHSTELYLPFYKYPIADMGLVSIVFWVLVMVAASNAVNVTDGLDGLATVPSIIAFFTLSTIVYITGHAIISNYLLLPNIKLTGELTILGASICGSLIAFLWHNCHPAEVFMGDSGSLAIGGIMGYFAIVCKSEVLLIIIGFIFVLETVSVILQVGSYKLRQKRVFLMAPIHHHFEQKGWKENKIIVRFWIISFMANLIALLSLKVR</sequence>
<keyword evidence="10 12" id="KW-0131">Cell cycle</keyword>
<evidence type="ECO:0000256" key="9">
    <source>
        <dbReference type="ARBA" id="ARBA00023136"/>
    </source>
</evidence>
<dbReference type="PANTHER" id="PTHR22926:SF5">
    <property type="entry name" value="PHOSPHO-N-ACETYLMURAMOYL-PENTAPEPTIDE-TRANSFERASE HOMOLOG"/>
    <property type="match status" value="1"/>
</dbReference>
<dbReference type="OrthoDB" id="9805475at2"/>
<keyword evidence="16" id="KW-1185">Reference proteome</keyword>
<evidence type="ECO:0000313" key="15">
    <source>
        <dbReference type="EMBL" id="RXJ56181.1"/>
    </source>
</evidence>
<evidence type="ECO:0000256" key="4">
    <source>
        <dbReference type="ARBA" id="ARBA00022679"/>
    </source>
</evidence>
<comment type="subcellular location">
    <subcellularLocation>
        <location evidence="12">Cell membrane</location>
        <topology evidence="12">Multi-pass membrane protein</topology>
    </subcellularLocation>
    <subcellularLocation>
        <location evidence="1">Membrane</location>
        <topology evidence="1">Multi-pass membrane protein</topology>
    </subcellularLocation>
</comment>
<keyword evidence="3 12" id="KW-0132">Cell division</keyword>
<dbReference type="PROSITE" id="PS01348">
    <property type="entry name" value="MRAY_2"/>
    <property type="match status" value="1"/>
</dbReference>
<gene>
    <name evidence="12" type="primary">mraY</name>
    <name evidence="15" type="ORF">CRV04_09015</name>
</gene>
<keyword evidence="6 12" id="KW-0133">Cell shape</keyword>
<dbReference type="Proteomes" id="UP000290657">
    <property type="component" value="Unassembled WGS sequence"/>
</dbReference>
<keyword evidence="8 12" id="KW-1133">Transmembrane helix</keyword>
<dbReference type="GO" id="GO:0046872">
    <property type="term" value="F:metal ion binding"/>
    <property type="evidence" value="ECO:0007669"/>
    <property type="project" value="UniProtKB-KW"/>
</dbReference>
<keyword evidence="12" id="KW-1003">Cell membrane</keyword>
<dbReference type="GO" id="GO:0009252">
    <property type="term" value="P:peptidoglycan biosynthetic process"/>
    <property type="evidence" value="ECO:0007669"/>
    <property type="project" value="UniProtKB-UniRule"/>
</dbReference>
<dbReference type="GO" id="GO:0005886">
    <property type="term" value="C:plasma membrane"/>
    <property type="evidence" value="ECO:0007669"/>
    <property type="project" value="UniProtKB-SubCell"/>
</dbReference>
<evidence type="ECO:0000256" key="10">
    <source>
        <dbReference type="ARBA" id="ARBA00023306"/>
    </source>
</evidence>
<evidence type="ECO:0000256" key="3">
    <source>
        <dbReference type="ARBA" id="ARBA00022618"/>
    </source>
</evidence>
<dbReference type="InterPro" id="IPR018480">
    <property type="entry name" value="PNAcMuramoyl-5peptid_Trfase_CS"/>
</dbReference>
<feature type="transmembrane region" description="Helical" evidence="12">
    <location>
        <begin position="160"/>
        <end position="180"/>
    </location>
</feature>
<evidence type="ECO:0000256" key="13">
    <source>
        <dbReference type="NCBIfam" id="TIGR00445"/>
    </source>
</evidence>
<dbReference type="Pfam" id="PF10555">
    <property type="entry name" value="MraY_sig1"/>
    <property type="match status" value="1"/>
</dbReference>
<dbReference type="GO" id="GO:0051301">
    <property type="term" value="P:cell division"/>
    <property type="evidence" value="ECO:0007669"/>
    <property type="project" value="UniProtKB-KW"/>
</dbReference>
<name>A0A4Q0XNE0_9BACT</name>
<dbReference type="GO" id="GO:0008963">
    <property type="term" value="F:phospho-N-acetylmuramoyl-pentapeptide-transferase activity"/>
    <property type="evidence" value="ECO:0007669"/>
    <property type="project" value="UniProtKB-UniRule"/>
</dbReference>
<dbReference type="UniPathway" id="UPA00219"/>
<feature type="transmembrane region" description="Helical" evidence="12">
    <location>
        <begin position="13"/>
        <end position="36"/>
    </location>
</feature>
<accession>A0A4Q0XNE0</accession>
<organism evidence="15 16">
    <name type="scientific">Candidatus Marinarcus aquaticus</name>
    <dbReference type="NCBI Taxonomy" id="2044504"/>
    <lineage>
        <taxon>Bacteria</taxon>
        <taxon>Pseudomonadati</taxon>
        <taxon>Campylobacterota</taxon>
        <taxon>Epsilonproteobacteria</taxon>
        <taxon>Campylobacterales</taxon>
        <taxon>Arcobacteraceae</taxon>
        <taxon>Candidatus Marinarcus</taxon>
    </lineage>
</organism>
<keyword evidence="4 12" id="KW-0808">Transferase</keyword>
<dbReference type="PANTHER" id="PTHR22926">
    <property type="entry name" value="PHOSPHO-N-ACETYLMURAMOYL-PENTAPEPTIDE-TRANSFERASE"/>
    <property type="match status" value="1"/>
</dbReference>
<evidence type="ECO:0000256" key="11">
    <source>
        <dbReference type="ARBA" id="ARBA00023316"/>
    </source>
</evidence>
<keyword evidence="11 12" id="KW-0961">Cell wall biogenesis/degradation</keyword>
<evidence type="ECO:0000256" key="12">
    <source>
        <dbReference type="HAMAP-Rule" id="MF_00038"/>
    </source>
</evidence>
<comment type="function">
    <text evidence="12">Catalyzes the initial step of the lipid cycle reactions in the biosynthesis of the cell wall peptidoglycan: transfers peptidoglycan precursor phospho-MurNAc-pentapeptide from UDP-MurNAc-pentapeptide onto the lipid carrier undecaprenyl phosphate, yielding undecaprenyl-pyrophosphoryl-MurNAc-pentapeptide, known as lipid I.</text>
</comment>
<comment type="cofactor">
    <cofactor evidence="12 14">
        <name>Mg(2+)</name>
        <dbReference type="ChEBI" id="CHEBI:18420"/>
    </cofactor>
</comment>
<evidence type="ECO:0000256" key="1">
    <source>
        <dbReference type="ARBA" id="ARBA00004141"/>
    </source>
</evidence>
<feature type="transmembrane region" description="Helical" evidence="12">
    <location>
        <begin position="68"/>
        <end position="85"/>
    </location>
</feature>
<dbReference type="NCBIfam" id="TIGR00445">
    <property type="entry name" value="mraY"/>
    <property type="match status" value="1"/>
</dbReference>
<feature type="binding site" evidence="14">
    <location>
        <position position="185"/>
    </location>
    <ligand>
        <name>Mg(2+)</name>
        <dbReference type="ChEBI" id="CHEBI:18420"/>
    </ligand>
</feature>
<dbReference type="GO" id="GO:0071555">
    <property type="term" value="P:cell wall organization"/>
    <property type="evidence" value="ECO:0007669"/>
    <property type="project" value="UniProtKB-KW"/>
</dbReference>
<dbReference type="InterPro" id="IPR003524">
    <property type="entry name" value="PNAcMuramoyl-5peptid_Trfase"/>
</dbReference>
<feature type="transmembrane region" description="Helical" evidence="12">
    <location>
        <begin position="331"/>
        <end position="350"/>
    </location>
</feature>
<evidence type="ECO:0000256" key="14">
    <source>
        <dbReference type="PIRSR" id="PIRSR600715-1"/>
    </source>
</evidence>
<comment type="similarity">
    <text evidence="2 12">Belongs to the glycosyltransferase 4 family. MraY subfamily.</text>
</comment>
<feature type="transmembrane region" description="Helical" evidence="12">
    <location>
        <begin position="256"/>
        <end position="275"/>
    </location>
</feature>
<dbReference type="InterPro" id="IPR000715">
    <property type="entry name" value="Glycosyl_transferase_4"/>
</dbReference>
<feature type="binding site" evidence="14">
    <location>
        <position position="260"/>
    </location>
    <ligand>
        <name>Mg(2+)</name>
        <dbReference type="ChEBI" id="CHEBI:18420"/>
    </ligand>
</feature>
<keyword evidence="12 14" id="KW-0479">Metal-binding</keyword>
<feature type="transmembrane region" description="Helical" evidence="12">
    <location>
        <begin position="130"/>
        <end position="148"/>
    </location>
</feature>
<keyword evidence="12 14" id="KW-0460">Magnesium</keyword>
<evidence type="ECO:0000256" key="8">
    <source>
        <dbReference type="ARBA" id="ARBA00022989"/>
    </source>
</evidence>
<feature type="transmembrane region" description="Helical" evidence="12">
    <location>
        <begin position="281"/>
        <end position="304"/>
    </location>
</feature>
<dbReference type="PROSITE" id="PS01347">
    <property type="entry name" value="MRAY_1"/>
    <property type="match status" value="1"/>
</dbReference>
<keyword evidence="9 12" id="KW-0472">Membrane</keyword>
<dbReference type="RefSeq" id="WP_128996523.1">
    <property type="nucleotide sequence ID" value="NZ_PDKN01000006.1"/>
</dbReference>
<evidence type="ECO:0000313" key="16">
    <source>
        <dbReference type="Proteomes" id="UP000290657"/>
    </source>
</evidence>
<protein>
    <recommendedName>
        <fullName evidence="12 13">Phospho-N-acetylmuramoyl-pentapeptide-transferase</fullName>
        <ecNumber evidence="12 13">2.7.8.13</ecNumber>
    </recommendedName>
    <alternativeName>
        <fullName evidence="12">UDP-MurNAc-pentapeptide phosphotransferase</fullName>
    </alternativeName>
</protein>
<dbReference type="EMBL" id="PDKN01000006">
    <property type="protein sequence ID" value="RXJ56181.1"/>
    <property type="molecule type" value="Genomic_DNA"/>
</dbReference>
<evidence type="ECO:0000256" key="7">
    <source>
        <dbReference type="ARBA" id="ARBA00022984"/>
    </source>
</evidence>
<reference evidence="15 16" key="1">
    <citation type="submission" date="2017-10" db="EMBL/GenBank/DDBJ databases">
        <title>Genomics of the genus Arcobacter.</title>
        <authorList>
            <person name="Perez-Cataluna A."/>
            <person name="Figueras M.J."/>
        </authorList>
    </citation>
    <scope>NUCLEOTIDE SEQUENCE [LARGE SCALE GENOMIC DNA]</scope>
    <source>
        <strain evidence="15 16">CECT 8987</strain>
    </source>
</reference>
<dbReference type="GO" id="GO:0008360">
    <property type="term" value="P:regulation of cell shape"/>
    <property type="evidence" value="ECO:0007669"/>
    <property type="project" value="UniProtKB-KW"/>
</dbReference>
<dbReference type="GO" id="GO:0051992">
    <property type="term" value="F:UDP-N-acetylmuramoyl-L-alanyl-D-glutamyl-meso-2,6-diaminopimelyl-D-alanyl-D-alanine:undecaprenyl-phosphate transferase activity"/>
    <property type="evidence" value="ECO:0007669"/>
    <property type="project" value="RHEA"/>
</dbReference>
<comment type="catalytic activity">
    <reaction evidence="12">
        <text>UDP-N-acetyl-alpha-D-muramoyl-L-alanyl-gamma-D-glutamyl-meso-2,6-diaminopimeloyl-D-alanyl-D-alanine + di-trans,octa-cis-undecaprenyl phosphate = di-trans,octa-cis-undecaprenyl diphospho-N-acetyl-alpha-D-muramoyl-L-alanyl-D-glutamyl-meso-2,6-diaminopimeloyl-D-alanyl-D-alanine + UMP</text>
        <dbReference type="Rhea" id="RHEA:28386"/>
        <dbReference type="ChEBI" id="CHEBI:57865"/>
        <dbReference type="ChEBI" id="CHEBI:60392"/>
        <dbReference type="ChEBI" id="CHEBI:61386"/>
        <dbReference type="ChEBI" id="CHEBI:61387"/>
        <dbReference type="EC" id="2.7.8.13"/>
    </reaction>
</comment>
<evidence type="ECO:0000256" key="2">
    <source>
        <dbReference type="ARBA" id="ARBA00005583"/>
    </source>
</evidence>
<comment type="pathway">
    <text evidence="12">Cell wall biogenesis; peptidoglycan biosynthesis.</text>
</comment>
<dbReference type="AlphaFoldDB" id="A0A4Q0XNE0"/>
<dbReference type="EC" id="2.7.8.13" evidence="12 13"/>
<dbReference type="Pfam" id="PF00953">
    <property type="entry name" value="Glycos_transf_4"/>
    <property type="match status" value="1"/>
</dbReference>
<dbReference type="HAMAP" id="MF_00038">
    <property type="entry name" value="MraY"/>
    <property type="match status" value="1"/>
</dbReference>
<feature type="transmembrane region" description="Helical" evidence="12">
    <location>
        <begin position="232"/>
        <end position="249"/>
    </location>
</feature>
<keyword evidence="5 12" id="KW-0812">Transmembrane</keyword>